<evidence type="ECO:0000313" key="2">
    <source>
        <dbReference type="Proteomes" id="UP000262440"/>
    </source>
</evidence>
<reference evidence="1 2" key="1">
    <citation type="journal article" date="2018" name="Front. Microbiol.">
        <title>Jumbo Bacteriophages Are Represented Within an Increasing Diversity of Environmental Viruses Infecting the Emerging Phytopathogen, Dickeya solani.</title>
        <authorList>
            <person name="Day A.W."/>
            <person name="Ahn J."/>
            <person name="Salmond G.P.C."/>
        </authorList>
    </citation>
    <scope>NUCLEOTIDE SEQUENCE [LARGE SCALE GENOMIC DNA]</scope>
</reference>
<name>A0A384ZYH1_9CAUD</name>
<protein>
    <submittedName>
        <fullName evidence="1">Uncharacterized protein</fullName>
    </submittedName>
</protein>
<gene>
    <name evidence="1" type="ORF">AD1_222</name>
</gene>
<dbReference type="Proteomes" id="UP000262440">
    <property type="component" value="Segment"/>
</dbReference>
<sequence length="59" mass="7115">MALKFRKQFKQHSVEALRSRSIRRMQRLINRIKVEPRLIKPGESSGLLDRLRKQTEQQQ</sequence>
<accession>A0A384ZYH1</accession>
<organism evidence="1 2">
    <name type="scientific">Dickeya phage vB_DsoM_AD1</name>
    <dbReference type="NCBI Taxonomy" id="2283029"/>
    <lineage>
        <taxon>Viruses</taxon>
        <taxon>Duplodnaviria</taxon>
        <taxon>Heunggongvirae</taxon>
        <taxon>Uroviricota</taxon>
        <taxon>Caudoviricetes</taxon>
        <taxon>Alexandravirus</taxon>
        <taxon>Alexandravirus AD1</taxon>
    </lineage>
</organism>
<evidence type="ECO:0000313" key="1">
    <source>
        <dbReference type="EMBL" id="AXG67266.1"/>
    </source>
</evidence>
<dbReference type="EMBL" id="MH460463">
    <property type="protein sequence ID" value="AXG67266.1"/>
    <property type="molecule type" value="Genomic_DNA"/>
</dbReference>
<proteinExistence type="predicted"/>
<keyword evidence="2" id="KW-1185">Reference proteome</keyword>